<proteinExistence type="predicted"/>
<dbReference type="AlphaFoldDB" id="A0A9N9ABT8"/>
<accession>A0A9N9ABT8</accession>
<dbReference type="Proteomes" id="UP000789508">
    <property type="component" value="Unassembled WGS sequence"/>
</dbReference>
<comment type="caution">
    <text evidence="1">The sequence shown here is derived from an EMBL/GenBank/DDBJ whole genome shotgun (WGS) entry which is preliminary data.</text>
</comment>
<dbReference type="Pfam" id="PF01063">
    <property type="entry name" value="Aminotran_4"/>
    <property type="match status" value="1"/>
</dbReference>
<organism evidence="1 2">
    <name type="scientific">Ambispora leptoticha</name>
    <dbReference type="NCBI Taxonomy" id="144679"/>
    <lineage>
        <taxon>Eukaryota</taxon>
        <taxon>Fungi</taxon>
        <taxon>Fungi incertae sedis</taxon>
        <taxon>Mucoromycota</taxon>
        <taxon>Glomeromycotina</taxon>
        <taxon>Glomeromycetes</taxon>
        <taxon>Archaeosporales</taxon>
        <taxon>Ambisporaceae</taxon>
        <taxon>Ambispora</taxon>
    </lineage>
</organism>
<evidence type="ECO:0000313" key="2">
    <source>
        <dbReference type="Proteomes" id="UP000789508"/>
    </source>
</evidence>
<dbReference type="Gene3D" id="3.20.10.10">
    <property type="entry name" value="D-amino Acid Aminotransferase, subunit A, domain 2"/>
    <property type="match status" value="1"/>
</dbReference>
<dbReference type="InterPro" id="IPR001544">
    <property type="entry name" value="Aminotrans_IV"/>
</dbReference>
<reference evidence="1" key="1">
    <citation type="submission" date="2021-06" db="EMBL/GenBank/DDBJ databases">
        <authorList>
            <person name="Kallberg Y."/>
            <person name="Tangrot J."/>
            <person name="Rosling A."/>
        </authorList>
    </citation>
    <scope>NUCLEOTIDE SEQUENCE</scope>
    <source>
        <strain evidence="1">FL130A</strain>
    </source>
</reference>
<gene>
    <name evidence="1" type="ORF">ALEPTO_LOCUS4575</name>
</gene>
<evidence type="ECO:0000313" key="1">
    <source>
        <dbReference type="EMBL" id="CAG8523205.1"/>
    </source>
</evidence>
<dbReference type="EMBL" id="CAJVPS010001071">
    <property type="protein sequence ID" value="CAG8523205.1"/>
    <property type="molecule type" value="Genomic_DNA"/>
</dbReference>
<dbReference type="Gene3D" id="3.30.470.10">
    <property type="match status" value="1"/>
</dbReference>
<dbReference type="InterPro" id="IPR043132">
    <property type="entry name" value="BCAT-like_C"/>
</dbReference>
<protein>
    <submittedName>
        <fullName evidence="1">8216_t:CDS:1</fullName>
    </submittedName>
</protein>
<name>A0A9N9ABT8_9GLOM</name>
<sequence length="239" mass="27388">MANDDGKNEIQLLETILYGPSSGLFLIDRHINRLLRSATFFESRKDKNENEKMPFDFVQNAEEFKKILLGEIDKCVEKIGRGIRQRVRVVVDVDGIPTVTSSAFESKPSNSTIKVKLDTEPTNSENILLMHKTTNRKVYDDARKRVGIDQNSNNNDIFDVILYNENSEITECSIANIAIEIYDDKTNKVKWKTPRIECGLLPGVMREYLLETRKEEFFEGVVSIEDLTRTQKVMFDGNG</sequence>
<dbReference type="InterPro" id="IPR043131">
    <property type="entry name" value="BCAT-like_N"/>
</dbReference>
<keyword evidence="2" id="KW-1185">Reference proteome</keyword>
<dbReference type="InterPro" id="IPR036038">
    <property type="entry name" value="Aminotransferase-like"/>
</dbReference>
<dbReference type="GO" id="GO:0003824">
    <property type="term" value="F:catalytic activity"/>
    <property type="evidence" value="ECO:0007669"/>
    <property type="project" value="InterPro"/>
</dbReference>
<dbReference type="SUPFAM" id="SSF56752">
    <property type="entry name" value="D-aminoacid aminotransferase-like PLP-dependent enzymes"/>
    <property type="match status" value="1"/>
</dbReference>
<dbReference type="OrthoDB" id="64220at2759"/>